<name>A0ABQ6WNL6_9EURO</name>
<gene>
    <name evidence="1" type="ORF">BDV36DRAFT_253451</name>
</gene>
<dbReference type="Proteomes" id="UP000325395">
    <property type="component" value="Unassembled WGS sequence"/>
</dbReference>
<reference evidence="1 2" key="1">
    <citation type="submission" date="2019-04" db="EMBL/GenBank/DDBJ databases">
        <authorList>
            <consortium name="DOE Joint Genome Institute"/>
            <person name="Mondo S."/>
            <person name="Kjaerbolling I."/>
            <person name="Vesth T."/>
            <person name="Frisvad J.C."/>
            <person name="Nybo J.L."/>
            <person name="Theobald S."/>
            <person name="Kildgaard S."/>
            <person name="Isbrandt T."/>
            <person name="Kuo A."/>
            <person name="Sato A."/>
            <person name="Lyhne E.K."/>
            <person name="Kogle M.E."/>
            <person name="Wiebenga A."/>
            <person name="Kun R.S."/>
            <person name="Lubbers R.J."/>
            <person name="Makela M.R."/>
            <person name="Barry K."/>
            <person name="Chovatia M."/>
            <person name="Clum A."/>
            <person name="Daum C."/>
            <person name="Haridas S."/>
            <person name="He G."/>
            <person name="LaButti K."/>
            <person name="Lipzen A."/>
            <person name="Riley R."/>
            <person name="Salamov A."/>
            <person name="Simmons B.A."/>
            <person name="Magnuson J.K."/>
            <person name="Henrissat B."/>
            <person name="Mortensen U.H."/>
            <person name="Larsen T.O."/>
            <person name="Devries R.P."/>
            <person name="Grigoriev I.V."/>
            <person name="Machida M."/>
            <person name="Baker S.E."/>
            <person name="Andersen M.R."/>
            <person name="Cantor M.N."/>
            <person name="Hua S.X."/>
        </authorList>
    </citation>
    <scope>NUCLEOTIDE SEQUENCE [LARGE SCALE GENOMIC DNA]</scope>
    <source>
        <strain evidence="1 2">CBS 117616</strain>
    </source>
</reference>
<keyword evidence="2" id="KW-1185">Reference proteome</keyword>
<sequence length="91" mass="10260">MNQQIASDIKFSPNDRQYVSSLLTHSLFPAPHLNIQTGLSVENRRLLSSSSPKAPYLQLEIELCPLLQYTLRQSPAGRWPQALCLRVVSPE</sequence>
<dbReference type="EMBL" id="ML735724">
    <property type="protein sequence ID" value="KAE8418693.1"/>
    <property type="molecule type" value="Genomic_DNA"/>
</dbReference>
<proteinExistence type="predicted"/>
<organism evidence="1 2">
    <name type="scientific">Aspergillus pseudocaelatus</name>
    <dbReference type="NCBI Taxonomy" id="1825620"/>
    <lineage>
        <taxon>Eukaryota</taxon>
        <taxon>Fungi</taxon>
        <taxon>Dikarya</taxon>
        <taxon>Ascomycota</taxon>
        <taxon>Pezizomycotina</taxon>
        <taxon>Eurotiomycetes</taxon>
        <taxon>Eurotiomycetidae</taxon>
        <taxon>Eurotiales</taxon>
        <taxon>Aspergillaceae</taxon>
        <taxon>Aspergillus</taxon>
        <taxon>Aspergillus subgen. Circumdati</taxon>
    </lineage>
</organism>
<evidence type="ECO:0000313" key="1">
    <source>
        <dbReference type="EMBL" id="KAE8418693.1"/>
    </source>
</evidence>
<accession>A0ABQ6WNL6</accession>
<protein>
    <submittedName>
        <fullName evidence="1">Uncharacterized protein</fullName>
    </submittedName>
</protein>
<evidence type="ECO:0000313" key="2">
    <source>
        <dbReference type="Proteomes" id="UP000325395"/>
    </source>
</evidence>